<feature type="modified residue" description="N6-(pyridoxal phosphate)lysine" evidence="7">
    <location>
        <position position="192"/>
    </location>
</feature>
<evidence type="ECO:0000256" key="8">
    <source>
        <dbReference type="RuleBase" id="RU004075"/>
    </source>
</evidence>
<dbReference type="OrthoDB" id="389074at2"/>
<evidence type="ECO:0000256" key="7">
    <source>
        <dbReference type="PIRSR" id="PIRSR000524-50"/>
    </source>
</evidence>
<feature type="domain" description="Aminotransferase class V" evidence="10">
    <location>
        <begin position="38"/>
        <end position="322"/>
    </location>
</feature>
<dbReference type="PANTHER" id="PTHR21152:SF24">
    <property type="entry name" value="ALANINE--GLYOXYLATE AMINOTRANSFERASE 1"/>
    <property type="match status" value="1"/>
</dbReference>
<evidence type="ECO:0000256" key="4">
    <source>
        <dbReference type="ARBA" id="ARBA00022679"/>
    </source>
</evidence>
<evidence type="ECO:0000256" key="5">
    <source>
        <dbReference type="ARBA" id="ARBA00022898"/>
    </source>
</evidence>
<dbReference type="GO" id="GO:0004760">
    <property type="term" value="F:L-serine-pyruvate transaminase activity"/>
    <property type="evidence" value="ECO:0007669"/>
    <property type="project" value="TreeGrafter"/>
</dbReference>
<feature type="binding site" evidence="6">
    <location>
        <position position="335"/>
    </location>
    <ligand>
        <name>substrate</name>
    </ligand>
</feature>
<dbReference type="KEGG" id="eac:EAL2_808p05630"/>
<evidence type="ECO:0000256" key="9">
    <source>
        <dbReference type="RuleBase" id="RU004504"/>
    </source>
</evidence>
<dbReference type="InterPro" id="IPR015421">
    <property type="entry name" value="PyrdxlP-dep_Trfase_major"/>
</dbReference>
<dbReference type="FunFam" id="3.40.640.10:FF:000172">
    <property type="entry name" value="Pyridoxal phosphate-dependent aminotransferase"/>
    <property type="match status" value="1"/>
</dbReference>
<dbReference type="Pfam" id="PF00266">
    <property type="entry name" value="Aminotran_5"/>
    <property type="match status" value="1"/>
</dbReference>
<keyword evidence="5 7" id="KW-0663">Pyridoxal phosphate</keyword>
<name>W8UBB4_PEPAC</name>
<dbReference type="InterPro" id="IPR015424">
    <property type="entry name" value="PyrdxlP-dep_Trfase"/>
</dbReference>
<dbReference type="PIRSF" id="PIRSF000524">
    <property type="entry name" value="SPT"/>
    <property type="match status" value="1"/>
</dbReference>
<dbReference type="Gene3D" id="3.40.640.10">
    <property type="entry name" value="Type I PLP-dependent aspartate aminotransferase-like (Major domain)"/>
    <property type="match status" value="1"/>
</dbReference>
<dbReference type="Proteomes" id="UP000019591">
    <property type="component" value="Plasmid EAL2_808p"/>
</dbReference>
<dbReference type="InterPro" id="IPR000192">
    <property type="entry name" value="Aminotrans_V_dom"/>
</dbReference>
<geneLocation type="plasmid" evidence="11 12">
    <name>EAL2_808p</name>
</geneLocation>
<comment type="similarity">
    <text evidence="2 8">Belongs to the class-V pyridoxal-phosphate-dependent aminotransferase family.</text>
</comment>
<dbReference type="EC" id="2.6.1.-" evidence="11"/>
<gene>
    <name evidence="11" type="ORF">EAL2_808p05630</name>
</gene>
<dbReference type="GO" id="GO:0019265">
    <property type="term" value="P:glycine biosynthetic process, by transamination of glyoxylate"/>
    <property type="evidence" value="ECO:0007669"/>
    <property type="project" value="TreeGrafter"/>
</dbReference>
<dbReference type="InterPro" id="IPR020578">
    <property type="entry name" value="Aminotrans_V_PyrdxlP_BS"/>
</dbReference>
<dbReference type="SUPFAM" id="SSF53383">
    <property type="entry name" value="PLP-dependent transferases"/>
    <property type="match status" value="1"/>
</dbReference>
<comment type="cofactor">
    <cofactor evidence="1 7 9">
        <name>pyridoxal 5'-phosphate</name>
        <dbReference type="ChEBI" id="CHEBI:597326"/>
    </cofactor>
</comment>
<protein>
    <submittedName>
        <fullName evidence="11">Putative aminotransferase</fullName>
        <ecNumber evidence="11">2.6.1.-</ecNumber>
    </submittedName>
</protein>
<dbReference type="RefSeq" id="WP_025436913.1">
    <property type="nucleotide sequence ID" value="NZ_CP007453.1"/>
</dbReference>
<evidence type="ECO:0000256" key="6">
    <source>
        <dbReference type="PIRSR" id="PIRSR000524-1"/>
    </source>
</evidence>
<dbReference type="InterPro" id="IPR024169">
    <property type="entry name" value="SP_NH2Trfase/AEP_transaminase"/>
</dbReference>
<evidence type="ECO:0000313" key="12">
    <source>
        <dbReference type="Proteomes" id="UP000019591"/>
    </source>
</evidence>
<evidence type="ECO:0000256" key="1">
    <source>
        <dbReference type="ARBA" id="ARBA00001933"/>
    </source>
</evidence>
<dbReference type="EMBL" id="CP007453">
    <property type="protein sequence ID" value="AHM58066.1"/>
    <property type="molecule type" value="Genomic_DNA"/>
</dbReference>
<dbReference type="Gene3D" id="3.90.1150.10">
    <property type="entry name" value="Aspartate Aminotransferase, domain 1"/>
    <property type="match status" value="1"/>
</dbReference>
<dbReference type="PANTHER" id="PTHR21152">
    <property type="entry name" value="AMINOTRANSFERASE CLASS V"/>
    <property type="match status" value="1"/>
</dbReference>
<dbReference type="AlphaFoldDB" id="W8UBB4"/>
<evidence type="ECO:0000259" key="10">
    <source>
        <dbReference type="Pfam" id="PF00266"/>
    </source>
</evidence>
<dbReference type="InterPro" id="IPR015422">
    <property type="entry name" value="PyrdxlP-dep_Trfase_small"/>
</dbReference>
<sequence>MDEKTLLMTPGPTYVSEDVRQAMARRITNPDLDPSFFEYYMETCAALQQLLKTQNKVLILAGEGILGLEAACASLIEPGDRVLCLDNGIFGNGFADFAKIYGAEAVFFKSDYDRGIDPERLKEFLKGDSDFKVATLVHCETPSGVTNPLDRICPLLKEHGIISVVDAVSAVGGEELHTDEWEIDVLLGASQKCISAPPGLTFMSISKAAWDKINSRSTPIAGYYCNLSTWAAWYENRWFPYTQSVSDIYGLRVAVERLLSEGNPQERHRKIAGALRSALESAGLTLYAQDSHSSTVTAILLPDNIGFDTVFNQMLKEHNIMIAGSLGYLKDKAIRIGHMGENCYEDKVYMTLKALGEVLEKSGVKLGCDMHIEFARNMKK</sequence>
<accession>W8UBB4</accession>
<dbReference type="HOGENOM" id="CLU_027686_0_1_9"/>
<dbReference type="eggNOG" id="COG0075">
    <property type="taxonomic scope" value="Bacteria"/>
</dbReference>
<dbReference type="GO" id="GO:0008453">
    <property type="term" value="F:alanine-glyoxylate transaminase activity"/>
    <property type="evidence" value="ECO:0007669"/>
    <property type="project" value="TreeGrafter"/>
</dbReference>
<organism evidence="11 12">
    <name type="scientific">Peptoclostridium acidaminophilum DSM 3953</name>
    <dbReference type="NCBI Taxonomy" id="1286171"/>
    <lineage>
        <taxon>Bacteria</taxon>
        <taxon>Bacillati</taxon>
        <taxon>Bacillota</taxon>
        <taxon>Clostridia</taxon>
        <taxon>Peptostreptococcales</taxon>
        <taxon>Peptoclostridiaceae</taxon>
        <taxon>Peptoclostridium</taxon>
    </lineage>
</organism>
<dbReference type="PATRIC" id="fig|1286171.3.peg.2747"/>
<keyword evidence="11" id="KW-0614">Plasmid</keyword>
<evidence type="ECO:0000256" key="2">
    <source>
        <dbReference type="ARBA" id="ARBA00009236"/>
    </source>
</evidence>
<keyword evidence="3 11" id="KW-0032">Aminotransferase</keyword>
<dbReference type="PROSITE" id="PS00595">
    <property type="entry name" value="AA_TRANSFER_CLASS_5"/>
    <property type="match status" value="1"/>
</dbReference>
<keyword evidence="4 11" id="KW-0808">Transferase</keyword>
<keyword evidence="12" id="KW-1185">Reference proteome</keyword>
<evidence type="ECO:0000256" key="3">
    <source>
        <dbReference type="ARBA" id="ARBA00022576"/>
    </source>
</evidence>
<proteinExistence type="inferred from homology"/>
<reference evidence="11 12" key="1">
    <citation type="journal article" date="2014" name="Genome Announc.">
        <title>Complete Genome Sequence of Amino Acid-Utilizing Eubacterium acidaminophilum al-2 (DSM 3953).</title>
        <authorList>
            <person name="Poehlein A."/>
            <person name="Andreesen J.R."/>
            <person name="Daniel R."/>
        </authorList>
    </citation>
    <scope>NUCLEOTIDE SEQUENCE [LARGE SCALE GENOMIC DNA]</scope>
    <source>
        <strain evidence="11 12">DSM 3953</strain>
        <plasmid evidence="12">Plasmid EAL2_808p</plasmid>
    </source>
</reference>
<evidence type="ECO:0000313" key="11">
    <source>
        <dbReference type="EMBL" id="AHM58066.1"/>
    </source>
</evidence>